<protein>
    <submittedName>
        <fullName evidence="2">Pyridoxal kinase</fullName>
    </submittedName>
</protein>
<dbReference type="WBParaSite" id="PS1159_v2.g6422.t1">
    <property type="protein sequence ID" value="PS1159_v2.g6422.t1"/>
    <property type="gene ID" value="PS1159_v2.g6422"/>
</dbReference>
<dbReference type="Proteomes" id="UP000887580">
    <property type="component" value="Unplaced"/>
</dbReference>
<evidence type="ECO:0000313" key="1">
    <source>
        <dbReference type="Proteomes" id="UP000887580"/>
    </source>
</evidence>
<organism evidence="1 2">
    <name type="scientific">Panagrolaimus sp. PS1159</name>
    <dbReference type="NCBI Taxonomy" id="55785"/>
    <lineage>
        <taxon>Eukaryota</taxon>
        <taxon>Metazoa</taxon>
        <taxon>Ecdysozoa</taxon>
        <taxon>Nematoda</taxon>
        <taxon>Chromadorea</taxon>
        <taxon>Rhabditida</taxon>
        <taxon>Tylenchina</taxon>
        <taxon>Panagrolaimomorpha</taxon>
        <taxon>Panagrolaimoidea</taxon>
        <taxon>Panagrolaimidae</taxon>
        <taxon>Panagrolaimus</taxon>
    </lineage>
</organism>
<proteinExistence type="predicted"/>
<accession>A0AC35GLQ9</accession>
<sequence>MMKTSEDRLKKERKNKRVLSIQSHVVSGYAGNKCSVFPLQLHGFEVDFINSVQFSHHTGHKVVRGQRLTKDDLDTLYQGLKENGINKYSHILTGYCGDPSFLHTIASIVSDLKELYKEDLLYVCDPVMGDGGQYYAPKELMPIYRDTILPLADIITPNIFELSELSGIQISTENECLNAISTIHTKYPNLSIIVVTSGLFSTDNSQMFCYASKKLLSNDNPTTFERYRFTIPLIRGEFVGTGDVFASLLIVWLDEFNDEIKPAVSNVIASLQSLLKRTSEAAFESGVDKPSAFQRELKLIESQFVGTGDVFASLLIVWLDEFNGEIKPAVSNVIASLQSLLKRTSEAAFGSGADKPSAFQRELKLIESRFDLLVPNLFIESINI</sequence>
<name>A0AC35GLQ9_9BILA</name>
<reference evidence="2" key="1">
    <citation type="submission" date="2022-11" db="UniProtKB">
        <authorList>
            <consortium name="WormBaseParasite"/>
        </authorList>
    </citation>
    <scope>IDENTIFICATION</scope>
</reference>
<evidence type="ECO:0000313" key="2">
    <source>
        <dbReference type="WBParaSite" id="PS1159_v2.g6422.t1"/>
    </source>
</evidence>